<sequence length="326" mass="37824">MDTLYHVFHIYWPVFFVICSILYFTMYILIYNFTTKILKPMRIFLYSSNAAMMSSIAMAFATQARKVYNTESIALLADGFCKYIGPSVCQHCYNLWTTFGIAACMINLHMLYYRTMCLKHLNPKTAEKWTLMYSVHYIFPIAYQILMLIPSSSNAEVHIETLQLHPEYDYTPYLDFGGYTFAQRIYVEKTALFLIAATFYYPIVGSYWRYQAMKILKTHSSSNTSKGTLVLLRFLIKGLNFQILLPMISYIPTTSIYVFNKVIGAQFSLSQYTVTFLGTIPCVLDPFVQIYFITPYREAVRKLFNRKPRVVDTANVSVSRVSRITS</sequence>
<feature type="transmembrane region" description="Helical" evidence="6">
    <location>
        <begin position="93"/>
        <end position="111"/>
    </location>
</feature>
<dbReference type="UCSC" id="F48F5.4">
    <property type="organism name" value="c. elegans"/>
</dbReference>
<dbReference type="PANTHER" id="PTHR22945">
    <property type="entry name" value="SERPENTINE RECEPTOR, CLASS D DELTA"/>
    <property type="match status" value="1"/>
</dbReference>
<evidence type="ECO:0000256" key="5">
    <source>
        <dbReference type="ARBA" id="ARBA00023136"/>
    </source>
</evidence>
<evidence type="ECO:0000256" key="2">
    <source>
        <dbReference type="ARBA" id="ARBA00009166"/>
    </source>
</evidence>
<comment type="subcellular location">
    <subcellularLocation>
        <location evidence="1">Membrane</location>
        <topology evidence="1">Multi-pass membrane protein</topology>
    </subcellularLocation>
</comment>
<organism evidence="7 8">
    <name type="scientific">Caenorhabditis elegans</name>
    <dbReference type="NCBI Taxonomy" id="6239"/>
    <lineage>
        <taxon>Eukaryota</taxon>
        <taxon>Metazoa</taxon>
        <taxon>Ecdysozoa</taxon>
        <taxon>Nematoda</taxon>
        <taxon>Chromadorea</taxon>
        <taxon>Rhabditida</taxon>
        <taxon>Rhabditina</taxon>
        <taxon>Rhabditomorpha</taxon>
        <taxon>Rhabditoidea</taxon>
        <taxon>Rhabditidae</taxon>
        <taxon>Peloderinae</taxon>
        <taxon>Caenorhabditis</taxon>
    </lineage>
</organism>
<dbReference type="PANTHER" id="PTHR22945:SF83">
    <property type="entry name" value="SERPENTINE RECEPTOR, CLASS D (DELTA)-RELATED"/>
    <property type="match status" value="1"/>
</dbReference>
<dbReference type="AGR" id="WB:WBGene00005147"/>
<dbReference type="GO" id="GO:0016020">
    <property type="term" value="C:membrane"/>
    <property type="evidence" value="ECO:0007669"/>
    <property type="project" value="UniProtKB-SubCell"/>
</dbReference>
<protein>
    <submittedName>
        <fullName evidence="7">Serpentine Receptor, class D (Delta)</fullName>
    </submittedName>
</protein>
<evidence type="ECO:0000313" key="9">
    <source>
        <dbReference type="WormBase" id="F48F5.4a"/>
    </source>
</evidence>
<dbReference type="FunCoup" id="Q9XV08">
    <property type="interactions" value="1"/>
</dbReference>
<evidence type="ECO:0000256" key="1">
    <source>
        <dbReference type="ARBA" id="ARBA00004141"/>
    </source>
</evidence>
<keyword evidence="5 6" id="KW-0472">Membrane</keyword>
<dbReference type="InterPro" id="IPR050920">
    <property type="entry name" value="Nematode_rcpt-like_delta"/>
</dbReference>
<dbReference type="PhylomeDB" id="Q9XV08"/>
<name>Q9XV08_CAEEL</name>
<dbReference type="Pfam" id="PF10317">
    <property type="entry name" value="7TM_GPCR_Srd"/>
    <property type="match status" value="1"/>
</dbReference>
<dbReference type="InParanoid" id="Q9XV08"/>
<evidence type="ECO:0000256" key="3">
    <source>
        <dbReference type="ARBA" id="ARBA00022692"/>
    </source>
</evidence>
<dbReference type="Proteomes" id="UP000001940">
    <property type="component" value="Chromosome V"/>
</dbReference>
<keyword evidence="8" id="KW-1185">Reference proteome</keyword>
<evidence type="ECO:0000256" key="6">
    <source>
        <dbReference type="SAM" id="Phobius"/>
    </source>
</evidence>
<evidence type="ECO:0000313" key="7">
    <source>
        <dbReference type="EMBL" id="CAB04413.2"/>
    </source>
</evidence>
<dbReference type="PaxDb" id="6239-F48F5.4a"/>
<dbReference type="eggNOG" id="ENOG502TG09">
    <property type="taxonomic scope" value="Eukaryota"/>
</dbReference>
<dbReference type="HOGENOM" id="CLU_057924_0_0_1"/>
<dbReference type="SMR" id="Q9XV08"/>
<dbReference type="Bgee" id="WBGene00005147">
    <property type="expression patterns" value="Expressed in larva and 2 other cell types or tissues"/>
</dbReference>
<keyword evidence="4 6" id="KW-1133">Transmembrane helix</keyword>
<feature type="transmembrane region" description="Helical" evidence="6">
    <location>
        <begin position="191"/>
        <end position="210"/>
    </location>
</feature>
<keyword evidence="7" id="KW-0675">Receptor</keyword>
<evidence type="ECO:0000313" key="8">
    <source>
        <dbReference type="Proteomes" id="UP000001940"/>
    </source>
</evidence>
<proteinExistence type="inferred from homology"/>
<dbReference type="PIR" id="T22384">
    <property type="entry name" value="T22384"/>
</dbReference>
<feature type="transmembrane region" description="Helical" evidence="6">
    <location>
        <begin position="230"/>
        <end position="252"/>
    </location>
</feature>
<dbReference type="AlphaFoldDB" id="Q9XV08"/>
<gene>
    <name evidence="7 9" type="primary">srd-70</name>
    <name evidence="7" type="ORF">CELE_F48F5.4</name>
    <name evidence="9" type="ORF">F48F5.4</name>
</gene>
<dbReference type="RefSeq" id="NP_001256921.1">
    <property type="nucleotide sequence ID" value="NM_001269992.2"/>
</dbReference>
<feature type="transmembrane region" description="Helical" evidence="6">
    <location>
        <begin position="43"/>
        <end position="61"/>
    </location>
</feature>
<feature type="transmembrane region" description="Helical" evidence="6">
    <location>
        <begin position="12"/>
        <end position="31"/>
    </location>
</feature>
<dbReference type="WormBase" id="F48F5.4a">
    <property type="protein sequence ID" value="CE34563"/>
    <property type="gene ID" value="WBGene00005147"/>
    <property type="gene designation" value="srd-70"/>
</dbReference>
<feature type="transmembrane region" description="Helical" evidence="6">
    <location>
        <begin position="131"/>
        <end position="149"/>
    </location>
</feature>
<feature type="transmembrane region" description="Helical" evidence="6">
    <location>
        <begin position="272"/>
        <end position="293"/>
    </location>
</feature>
<evidence type="ECO:0000256" key="4">
    <source>
        <dbReference type="ARBA" id="ARBA00022989"/>
    </source>
</evidence>
<dbReference type="InterPro" id="IPR019421">
    <property type="entry name" value="7TM_GPCR_serpentine_rcpt_Srd"/>
</dbReference>
<dbReference type="SUPFAM" id="SSF81321">
    <property type="entry name" value="Family A G protein-coupled receptor-like"/>
    <property type="match status" value="1"/>
</dbReference>
<reference evidence="7 8" key="1">
    <citation type="journal article" date="1998" name="Science">
        <title>Genome sequence of the nematode C. elegans: a platform for investigating biology.</title>
        <authorList>
            <consortium name="The C. elegans sequencing consortium"/>
            <person name="Sulson J.E."/>
            <person name="Waterston R."/>
        </authorList>
    </citation>
    <scope>NUCLEOTIDE SEQUENCE [LARGE SCALE GENOMIC DNA]</scope>
    <source>
        <strain evidence="7 8">Bristol N2</strain>
    </source>
</reference>
<keyword evidence="3 6" id="KW-0812">Transmembrane</keyword>
<comment type="similarity">
    <text evidence="2">Belongs to the nematode receptor-like protein srd family.</text>
</comment>
<dbReference type="CTD" id="185988"/>
<dbReference type="GeneID" id="185988"/>
<dbReference type="KEGG" id="cel:CELE_F48F5.4"/>
<dbReference type="EMBL" id="BX284605">
    <property type="protein sequence ID" value="CAB04413.2"/>
    <property type="molecule type" value="Genomic_DNA"/>
</dbReference>
<accession>Q9XV08</accession>